<evidence type="ECO:0000313" key="4">
    <source>
        <dbReference type="Proteomes" id="UP000199251"/>
    </source>
</evidence>
<evidence type="ECO:0000256" key="1">
    <source>
        <dbReference type="ARBA" id="ARBA00007637"/>
    </source>
</evidence>
<dbReference type="Gene3D" id="3.90.25.10">
    <property type="entry name" value="UDP-galactose 4-epimerase, domain 1"/>
    <property type="match status" value="1"/>
</dbReference>
<dbReference type="SUPFAM" id="SSF51735">
    <property type="entry name" value="NAD(P)-binding Rossmann-fold domains"/>
    <property type="match status" value="1"/>
</dbReference>
<dbReference type="Gene3D" id="3.40.50.720">
    <property type="entry name" value="NAD(P)-binding Rossmann-like Domain"/>
    <property type="match status" value="1"/>
</dbReference>
<dbReference type="EMBL" id="CTEE01000001">
    <property type="protein sequence ID" value="CQD13167.1"/>
    <property type="molecule type" value="Genomic_DNA"/>
</dbReference>
<comment type="similarity">
    <text evidence="1">Belongs to the NAD(P)-dependent epimerase/dehydratase family.</text>
</comment>
<protein>
    <submittedName>
        <fullName evidence="3">dTDP-glucose 4,6-dehydratase</fullName>
    </submittedName>
</protein>
<name>A0A0E3WC99_MYCLN</name>
<dbReference type="PANTHER" id="PTHR43000">
    <property type="entry name" value="DTDP-D-GLUCOSE 4,6-DEHYDRATASE-RELATED"/>
    <property type="match status" value="1"/>
</dbReference>
<evidence type="ECO:0000313" key="3">
    <source>
        <dbReference type="EMBL" id="CQD13167.1"/>
    </source>
</evidence>
<organism evidence="3 4">
    <name type="scientific">Mycobacterium lentiflavum</name>
    <dbReference type="NCBI Taxonomy" id="141349"/>
    <lineage>
        <taxon>Bacteria</taxon>
        <taxon>Bacillati</taxon>
        <taxon>Actinomycetota</taxon>
        <taxon>Actinomycetes</taxon>
        <taxon>Mycobacteriales</taxon>
        <taxon>Mycobacteriaceae</taxon>
        <taxon>Mycobacterium</taxon>
        <taxon>Mycobacterium simiae complex</taxon>
    </lineage>
</organism>
<evidence type="ECO:0000259" key="2">
    <source>
        <dbReference type="Pfam" id="PF01370"/>
    </source>
</evidence>
<dbReference type="AlphaFoldDB" id="A0A0E3WC99"/>
<dbReference type="Pfam" id="PF01370">
    <property type="entry name" value="Epimerase"/>
    <property type="match status" value="1"/>
</dbReference>
<gene>
    <name evidence="3" type="ORF">BN1232_02559</name>
</gene>
<sequence>MARMRHNTHMTGERKVVRILVTGGAGFQGSHLSEALLAIGHQVTVLNTLSIAAKENLRTFQMNKSGDVVFGSVTDWELVSKTARDHDVIFHLAANVNVDKSLDDPRSFLETNVMGTHHVLEAAREYGSRVIFASTCEVYGDGHSLAPDALLDETAEPRPNSPYAASKAAADRLCYSYFRSYGMDVAIVRPFNIFGERQKSGAFGALIPILVRRAIAGQDLTVFGDGSATRDYLHVSDAVDAYRLVLDTPDLKGRAINFASGTNTRVRDIAEYIAARFHTRVVNGPARPGEVSRFPASIALARSIGFAPKVDIWAGIDRYIAWAKEQPQQLVG</sequence>
<dbReference type="STRING" id="141349.BN1232_02559"/>
<dbReference type="Proteomes" id="UP000199251">
    <property type="component" value="Unassembled WGS sequence"/>
</dbReference>
<accession>A0A0E3WC99</accession>
<proteinExistence type="inferred from homology"/>
<reference evidence="3 4" key="1">
    <citation type="submission" date="2015-03" db="EMBL/GenBank/DDBJ databases">
        <authorList>
            <person name="Urmite Genomes"/>
        </authorList>
    </citation>
    <scope>NUCLEOTIDE SEQUENCE [LARGE SCALE GENOMIC DNA]</scope>
    <source>
        <strain evidence="3 4">CSUR P1491</strain>
    </source>
</reference>
<feature type="domain" description="NAD-dependent epimerase/dehydratase" evidence="2">
    <location>
        <begin position="19"/>
        <end position="257"/>
    </location>
</feature>
<dbReference type="InterPro" id="IPR036291">
    <property type="entry name" value="NAD(P)-bd_dom_sf"/>
</dbReference>
<dbReference type="InterPro" id="IPR001509">
    <property type="entry name" value="Epimerase_deHydtase"/>
</dbReference>